<dbReference type="Gene3D" id="1.10.150.280">
    <property type="entry name" value="AF1531-like domain"/>
    <property type="match status" value="3"/>
</dbReference>
<dbReference type="Proteomes" id="UP000274046">
    <property type="component" value="Unassembled WGS sequence"/>
</dbReference>
<dbReference type="EMBL" id="RBEE01000012">
    <property type="protein sequence ID" value="RNL54141.1"/>
    <property type="molecule type" value="Genomic_DNA"/>
</dbReference>
<dbReference type="PANTHER" id="PTHR21180:SF32">
    <property type="entry name" value="ENDONUCLEASE_EXONUCLEASE_PHOSPHATASE FAMILY DOMAIN-CONTAINING PROTEIN 1"/>
    <property type="match status" value="1"/>
</dbReference>
<dbReference type="Pfam" id="PF12836">
    <property type="entry name" value="HHH_3"/>
    <property type="match status" value="3"/>
</dbReference>
<dbReference type="GO" id="GO:0015627">
    <property type="term" value="C:type II protein secretion system complex"/>
    <property type="evidence" value="ECO:0007669"/>
    <property type="project" value="TreeGrafter"/>
</dbReference>
<evidence type="ECO:0000313" key="2">
    <source>
        <dbReference type="EMBL" id="RNL54141.1"/>
    </source>
</evidence>
<keyword evidence="3" id="KW-1185">Reference proteome</keyword>
<dbReference type="InterPro" id="IPR010994">
    <property type="entry name" value="RuvA_2-like"/>
</dbReference>
<organism evidence="2 3">
    <name type="scientific">Pedobacter jejuensis</name>
    <dbReference type="NCBI Taxonomy" id="1268550"/>
    <lineage>
        <taxon>Bacteria</taxon>
        <taxon>Pseudomonadati</taxon>
        <taxon>Bacteroidota</taxon>
        <taxon>Sphingobacteriia</taxon>
        <taxon>Sphingobacteriales</taxon>
        <taxon>Sphingobacteriaceae</taxon>
        <taxon>Pedobacter</taxon>
    </lineage>
</organism>
<protein>
    <submittedName>
        <fullName evidence="2">Helix-hairpin-helix domain-containing protein</fullName>
    </submittedName>
</protein>
<reference evidence="2 3" key="1">
    <citation type="submission" date="2018-10" db="EMBL/GenBank/DDBJ databases">
        <title>Genome sequencing of Pedobacter jejuensis TNB23.</title>
        <authorList>
            <person name="Cho Y.-J."/>
            <person name="Cho A."/>
            <person name="Kim O.-S."/>
        </authorList>
    </citation>
    <scope>NUCLEOTIDE SEQUENCE [LARGE SCALE GENOMIC DNA]</scope>
    <source>
        <strain evidence="2 3">TNB23</strain>
    </source>
</reference>
<feature type="transmembrane region" description="Helical" evidence="1">
    <location>
        <begin position="16"/>
        <end position="36"/>
    </location>
</feature>
<dbReference type="PANTHER" id="PTHR21180">
    <property type="entry name" value="ENDONUCLEASE/EXONUCLEASE/PHOSPHATASE FAMILY DOMAIN-CONTAINING PROTEIN 1"/>
    <property type="match status" value="1"/>
</dbReference>
<accession>A0A3N0BWU7</accession>
<keyword evidence="1" id="KW-0812">Transmembrane</keyword>
<gene>
    <name evidence="2" type="ORF">D7004_08585</name>
</gene>
<dbReference type="RefSeq" id="WP_123205461.1">
    <property type="nucleotide sequence ID" value="NZ_RBEE01000012.1"/>
</dbReference>
<keyword evidence="1" id="KW-1133">Transmembrane helix</keyword>
<proteinExistence type="predicted"/>
<name>A0A3N0BWU7_9SPHI</name>
<evidence type="ECO:0000256" key="1">
    <source>
        <dbReference type="SAM" id="Phobius"/>
    </source>
</evidence>
<dbReference type="GO" id="GO:0015628">
    <property type="term" value="P:protein secretion by the type II secretion system"/>
    <property type="evidence" value="ECO:0007669"/>
    <property type="project" value="TreeGrafter"/>
</dbReference>
<dbReference type="SUPFAM" id="SSF47781">
    <property type="entry name" value="RuvA domain 2-like"/>
    <property type="match status" value="3"/>
</dbReference>
<evidence type="ECO:0000313" key="3">
    <source>
        <dbReference type="Proteomes" id="UP000274046"/>
    </source>
</evidence>
<dbReference type="AlphaFoldDB" id="A0A3N0BWU7"/>
<keyword evidence="1" id="KW-0472">Membrane</keyword>
<dbReference type="InterPro" id="IPR051675">
    <property type="entry name" value="Endo/Exo/Phosphatase_dom_1"/>
</dbReference>
<sequence>MRIWLNKYFDFSKGEFNGLLLLIIIIVLLKATPLLISSYKPVLKDDPSTLASIQKISISDEEKFQYNRDRIENYSYKKAPSKLFKFDPNTIDAAGWESLGLSPKQAQSIVNYRNRGGKFYKAEDLKRMYTISPEMYNKLLPYVEIENQNETFAKKDFQYEKKEYVKRAPVVVEINQADSASLDQIKGIEPAFATRILKYRERLGGFYKKEQLKEVYGLDSIKYNEIKDQIAINPSAIRTININTADFNALKASPYLSFKQINAIIQYRKQHGNYNSINDLKKVAILTPQVLDKIIPYLSF</sequence>
<comment type="caution">
    <text evidence="2">The sequence shown here is derived from an EMBL/GenBank/DDBJ whole genome shotgun (WGS) entry which is preliminary data.</text>
</comment>
<dbReference type="OrthoDB" id="981124at2"/>